<dbReference type="KEGG" id="bvk:117238634"/>
<dbReference type="AlphaFoldDB" id="A0A6J3L1U2"/>
<gene>
    <name evidence="2" type="primary">LOC117238634</name>
</gene>
<dbReference type="GeneID" id="117238634"/>
<name>A0A6J3L1U2_9HYME</name>
<keyword evidence="1" id="KW-1185">Reference proteome</keyword>
<dbReference type="RefSeq" id="XP_033359598.1">
    <property type="nucleotide sequence ID" value="XM_033503707.1"/>
</dbReference>
<proteinExistence type="predicted"/>
<dbReference type="Proteomes" id="UP000504631">
    <property type="component" value="Unplaced"/>
</dbReference>
<protein>
    <submittedName>
        <fullName evidence="2">Uncharacterized protein LOC117238634</fullName>
    </submittedName>
</protein>
<accession>A0A6J3L1U2</accession>
<sequence length="298" mass="34027">MLVAKFIVPVIRRIHTNIIKYSVQGKQCSKTLCKRPQDVKKETILSKCKKYQEDLAKCPKISKEQRCCKKLFAKPPPKCKERSVVDVYQKAYENVTKQSNAILNNIQNESKSMFVQLTKDIELSKNNEQVLVSGILHDIKKTLQKLLAVDPSFGSMKRKSAMSLNHEVRQAFENVEYDVVPRIKRIKVNIECLERDVLVCIDRAKSLILSCRKCKTPQALAKCIEENAVYAEKILDKTSQNAQTGLDKIESLQRGILEYHKASLTNVSQTCRKKGEAFLEHLNNCVTAAKNEQKRRSS</sequence>
<organism evidence="1 2">
    <name type="scientific">Bombus vosnesenskii</name>
    <dbReference type="NCBI Taxonomy" id="207650"/>
    <lineage>
        <taxon>Eukaryota</taxon>
        <taxon>Metazoa</taxon>
        <taxon>Ecdysozoa</taxon>
        <taxon>Arthropoda</taxon>
        <taxon>Hexapoda</taxon>
        <taxon>Insecta</taxon>
        <taxon>Pterygota</taxon>
        <taxon>Neoptera</taxon>
        <taxon>Endopterygota</taxon>
        <taxon>Hymenoptera</taxon>
        <taxon>Apocrita</taxon>
        <taxon>Aculeata</taxon>
        <taxon>Apoidea</taxon>
        <taxon>Anthophila</taxon>
        <taxon>Apidae</taxon>
        <taxon>Bombus</taxon>
        <taxon>Pyrobombus</taxon>
    </lineage>
</organism>
<evidence type="ECO:0000313" key="2">
    <source>
        <dbReference type="RefSeq" id="XP_033359598.1"/>
    </source>
</evidence>
<evidence type="ECO:0000313" key="1">
    <source>
        <dbReference type="Proteomes" id="UP000504631"/>
    </source>
</evidence>
<reference evidence="2" key="1">
    <citation type="submission" date="2025-08" db="UniProtKB">
        <authorList>
            <consortium name="RefSeq"/>
        </authorList>
    </citation>
    <scope>IDENTIFICATION</scope>
    <source>
        <tissue evidence="2">Muscle</tissue>
    </source>
</reference>